<gene>
    <name evidence="2" type="ORF">EVAR_21925_1</name>
</gene>
<sequence length="99" mass="10139">MKKGCGLVAVASGVARVAPGPRAGVRRLAGPGVGSILRPRPPPARPAAPAPDHRGPLPTISICDILGSVDSNTSRDLGDRDARPGAWGRCELYACETTC</sequence>
<feature type="compositionally biased region" description="Pro residues" evidence="1">
    <location>
        <begin position="39"/>
        <end position="49"/>
    </location>
</feature>
<name>A0A4C1XHA2_EUMVA</name>
<reference evidence="2 3" key="1">
    <citation type="journal article" date="2019" name="Commun. Biol.">
        <title>The bagworm genome reveals a unique fibroin gene that provides high tensile strength.</title>
        <authorList>
            <person name="Kono N."/>
            <person name="Nakamura H."/>
            <person name="Ohtoshi R."/>
            <person name="Tomita M."/>
            <person name="Numata K."/>
            <person name="Arakawa K."/>
        </authorList>
    </citation>
    <scope>NUCLEOTIDE SEQUENCE [LARGE SCALE GENOMIC DNA]</scope>
</reference>
<evidence type="ECO:0000256" key="1">
    <source>
        <dbReference type="SAM" id="MobiDB-lite"/>
    </source>
</evidence>
<evidence type="ECO:0000313" key="3">
    <source>
        <dbReference type="Proteomes" id="UP000299102"/>
    </source>
</evidence>
<comment type="caution">
    <text evidence="2">The sequence shown here is derived from an EMBL/GenBank/DDBJ whole genome shotgun (WGS) entry which is preliminary data.</text>
</comment>
<dbReference type="AlphaFoldDB" id="A0A4C1XHA2"/>
<dbReference type="Proteomes" id="UP000299102">
    <property type="component" value="Unassembled WGS sequence"/>
</dbReference>
<evidence type="ECO:0000313" key="2">
    <source>
        <dbReference type="EMBL" id="GBP62553.1"/>
    </source>
</evidence>
<accession>A0A4C1XHA2</accession>
<keyword evidence="3" id="KW-1185">Reference proteome</keyword>
<protein>
    <submittedName>
        <fullName evidence="2">Uncharacterized protein</fullName>
    </submittedName>
</protein>
<proteinExistence type="predicted"/>
<dbReference type="EMBL" id="BGZK01000843">
    <property type="protein sequence ID" value="GBP62553.1"/>
    <property type="molecule type" value="Genomic_DNA"/>
</dbReference>
<feature type="region of interest" description="Disordered" evidence="1">
    <location>
        <begin position="29"/>
        <end position="57"/>
    </location>
</feature>
<organism evidence="2 3">
    <name type="scientific">Eumeta variegata</name>
    <name type="common">Bagworm moth</name>
    <name type="synonym">Eumeta japonica</name>
    <dbReference type="NCBI Taxonomy" id="151549"/>
    <lineage>
        <taxon>Eukaryota</taxon>
        <taxon>Metazoa</taxon>
        <taxon>Ecdysozoa</taxon>
        <taxon>Arthropoda</taxon>
        <taxon>Hexapoda</taxon>
        <taxon>Insecta</taxon>
        <taxon>Pterygota</taxon>
        <taxon>Neoptera</taxon>
        <taxon>Endopterygota</taxon>
        <taxon>Lepidoptera</taxon>
        <taxon>Glossata</taxon>
        <taxon>Ditrysia</taxon>
        <taxon>Tineoidea</taxon>
        <taxon>Psychidae</taxon>
        <taxon>Oiketicinae</taxon>
        <taxon>Eumeta</taxon>
    </lineage>
</organism>